<keyword evidence="2" id="KW-1185">Reference proteome</keyword>
<dbReference type="Proteomes" id="UP000759131">
    <property type="component" value="Unassembled WGS sequence"/>
</dbReference>
<dbReference type="EMBL" id="CAJPIZ010004180">
    <property type="protein sequence ID" value="CAG2107249.1"/>
    <property type="molecule type" value="Genomic_DNA"/>
</dbReference>
<proteinExistence type="predicted"/>
<evidence type="ECO:0000313" key="1">
    <source>
        <dbReference type="EMBL" id="CAD7626819.1"/>
    </source>
</evidence>
<evidence type="ECO:0000313" key="2">
    <source>
        <dbReference type="Proteomes" id="UP000759131"/>
    </source>
</evidence>
<dbReference type="OrthoDB" id="10599236at2759"/>
<protein>
    <submittedName>
        <fullName evidence="1">Uncharacterized protein</fullName>
    </submittedName>
</protein>
<dbReference type="AlphaFoldDB" id="A0A7R9Q080"/>
<sequence length="171" mass="19256">MTVWCSTNFNRYKTSLNQSSIDACISPISIMTRQLAIMSKLFRPWVTCRCVDCNMTIDSDRLATIMKMALSDKPNNNNNKSNNNNREIVGEFSGGYQSTHSGAKRKASRPVVGNVVSLWRTRVTVTPICLTRQLSTRLLPAEFVISTMIHKDPGTFKTREQCNTKCISTIK</sequence>
<dbReference type="EMBL" id="OC858755">
    <property type="protein sequence ID" value="CAD7626819.1"/>
    <property type="molecule type" value="Genomic_DNA"/>
</dbReference>
<reference evidence="1" key="1">
    <citation type="submission" date="2020-11" db="EMBL/GenBank/DDBJ databases">
        <authorList>
            <person name="Tran Van P."/>
        </authorList>
    </citation>
    <scope>NUCLEOTIDE SEQUENCE</scope>
</reference>
<organism evidence="1">
    <name type="scientific">Medioppia subpectinata</name>
    <dbReference type="NCBI Taxonomy" id="1979941"/>
    <lineage>
        <taxon>Eukaryota</taxon>
        <taxon>Metazoa</taxon>
        <taxon>Ecdysozoa</taxon>
        <taxon>Arthropoda</taxon>
        <taxon>Chelicerata</taxon>
        <taxon>Arachnida</taxon>
        <taxon>Acari</taxon>
        <taxon>Acariformes</taxon>
        <taxon>Sarcoptiformes</taxon>
        <taxon>Oribatida</taxon>
        <taxon>Brachypylina</taxon>
        <taxon>Oppioidea</taxon>
        <taxon>Oppiidae</taxon>
        <taxon>Medioppia</taxon>
    </lineage>
</organism>
<accession>A0A7R9Q080</accession>
<name>A0A7R9Q080_9ACAR</name>
<gene>
    <name evidence="1" type="ORF">OSB1V03_LOCUS7251</name>
</gene>